<accession>A0A8X8YA13</accession>
<evidence type="ECO:0000259" key="2">
    <source>
        <dbReference type="Pfam" id="PF13962"/>
    </source>
</evidence>
<dbReference type="Pfam" id="PF13962">
    <property type="entry name" value="PGG"/>
    <property type="match status" value="1"/>
</dbReference>
<protein>
    <recommendedName>
        <fullName evidence="2">PGG domain-containing protein</fullName>
    </recommendedName>
</protein>
<organism evidence="3">
    <name type="scientific">Salvia splendens</name>
    <name type="common">Scarlet sage</name>
    <dbReference type="NCBI Taxonomy" id="180675"/>
    <lineage>
        <taxon>Eukaryota</taxon>
        <taxon>Viridiplantae</taxon>
        <taxon>Streptophyta</taxon>
        <taxon>Embryophyta</taxon>
        <taxon>Tracheophyta</taxon>
        <taxon>Spermatophyta</taxon>
        <taxon>Magnoliopsida</taxon>
        <taxon>eudicotyledons</taxon>
        <taxon>Gunneridae</taxon>
        <taxon>Pentapetalae</taxon>
        <taxon>asterids</taxon>
        <taxon>lamiids</taxon>
        <taxon>Lamiales</taxon>
        <taxon>Lamiaceae</taxon>
        <taxon>Nepetoideae</taxon>
        <taxon>Mentheae</taxon>
        <taxon>Salviinae</taxon>
        <taxon>Salvia</taxon>
        <taxon>Salvia subgen. Calosphace</taxon>
        <taxon>core Calosphace</taxon>
    </lineage>
</organism>
<dbReference type="Proteomes" id="UP000298416">
    <property type="component" value="Unassembled WGS sequence"/>
</dbReference>
<reference evidence="3" key="1">
    <citation type="submission" date="2018-01" db="EMBL/GenBank/DDBJ databases">
        <authorList>
            <person name="Mao J.F."/>
        </authorList>
    </citation>
    <scope>NUCLEOTIDE SEQUENCE</scope>
    <source>
        <strain evidence="3">Huo1</strain>
        <tissue evidence="3">Leaf</tissue>
    </source>
</reference>
<evidence type="ECO:0000256" key="1">
    <source>
        <dbReference type="SAM" id="SignalP"/>
    </source>
</evidence>
<dbReference type="EMBL" id="PNBA02000003">
    <property type="protein sequence ID" value="KAG6428826.1"/>
    <property type="molecule type" value="Genomic_DNA"/>
</dbReference>
<name>A0A8X8YA13_SALSN</name>
<proteinExistence type="predicted"/>
<evidence type="ECO:0000313" key="3">
    <source>
        <dbReference type="EMBL" id="KAG6428826.1"/>
    </source>
</evidence>
<sequence>MTMVAAVLIATMAFQAAVSPPGGVWQEDGFDKETSRDYKAGSVVVGYCPLVSLFAADVAAADSDSSPVSTTDARRCCVVAAVQSKVLQCRRHHRAAAAGVALCHRLPAVSPSLSRSALAAHCCCCSEPGDAAVARPDSPYRVGAHAGASACRLAAARRRQLLCRRFAIDPSGSFSVIAAGRCRCSRCSVAAGRRCRSPILRRTPRGVTAVRKQNSLLLSTPRPRCAIAVGVPLSKGLKSSSHQPLPHSFLPSPLDERCHRCSARCCTLLLLLAAAQSRETLLSVVVGYCPLVSLFAADVAAADSDSSPVSTTDARRCCVVAAVQSKVLQCRRHHRAAAAGVALCHRLPAVSPSLSRSALAAHCCCCSEPGDAAVARPDSPYRVGAHAGASACRLAAARRRQLLCRRFAIDPSGSFSVIAAGRCRCSRCSVAAGRRCRSPILRRTPRGVTAVRKQNSLLLSTPRPRCAIAVGVPLSKGLKSSSHQPLPHSFLPSPLGFLLSKLDV</sequence>
<dbReference type="AlphaFoldDB" id="A0A8X8YA13"/>
<evidence type="ECO:0000313" key="4">
    <source>
        <dbReference type="Proteomes" id="UP000298416"/>
    </source>
</evidence>
<feature type="signal peptide" evidence="1">
    <location>
        <begin position="1"/>
        <end position="17"/>
    </location>
</feature>
<comment type="caution">
    <text evidence="3">The sequence shown here is derived from an EMBL/GenBank/DDBJ whole genome shotgun (WGS) entry which is preliminary data.</text>
</comment>
<keyword evidence="1" id="KW-0732">Signal</keyword>
<gene>
    <name evidence="3" type="ORF">SASPL_106863</name>
</gene>
<dbReference type="InterPro" id="IPR026961">
    <property type="entry name" value="PGG_dom"/>
</dbReference>
<keyword evidence="4" id="KW-1185">Reference proteome</keyword>
<feature type="domain" description="PGG" evidence="2">
    <location>
        <begin position="2"/>
        <end position="31"/>
    </location>
</feature>
<feature type="chain" id="PRO_5036444722" description="PGG domain-containing protein" evidence="1">
    <location>
        <begin position="18"/>
        <end position="504"/>
    </location>
</feature>
<reference evidence="3" key="2">
    <citation type="submission" date="2020-08" db="EMBL/GenBank/DDBJ databases">
        <title>Plant Genome Project.</title>
        <authorList>
            <person name="Zhang R.-G."/>
        </authorList>
    </citation>
    <scope>NUCLEOTIDE SEQUENCE</scope>
    <source>
        <strain evidence="3">Huo1</strain>
        <tissue evidence="3">Leaf</tissue>
    </source>
</reference>